<accession>A0A0K1XBT9</accession>
<dbReference type="AlphaFoldDB" id="A0A0K1XBT9"/>
<keyword evidence="2" id="KW-1185">Reference proteome</keyword>
<dbReference type="RefSeq" id="WP_053099712.1">
    <property type="nucleotide sequence ID" value="NZ_CP012365.1"/>
</dbReference>
<protein>
    <submittedName>
        <fullName evidence="1">Uncharacterized protein</fullName>
    </submittedName>
</protein>
<dbReference type="Proteomes" id="UP000063953">
    <property type="component" value="Chromosome"/>
</dbReference>
<sequence>MSTVENGGITLSTTDLVENLKNCEVRILEPENMTNVARGVWGLRNSPIMSTNAVIAASISDACKIINKGGEKTSAQESKAHEASKPVKPHYTIEDWLQNPQGFGADPQSITETDHKQCKEYATVMMGVVQMRQEGAPESIIRQILADSNQVYVNDALRYTYSLPQSPQHISTQISTQAYGFAFMECFLKKGGEIFKYGKQ</sequence>
<gene>
    <name evidence="1" type="ORF">AKN88_01795</name>
</gene>
<dbReference type="EMBL" id="CP012365">
    <property type="protein sequence ID" value="AKX58801.1"/>
    <property type="molecule type" value="Genomic_DNA"/>
</dbReference>
<proteinExistence type="predicted"/>
<evidence type="ECO:0000313" key="1">
    <source>
        <dbReference type="EMBL" id="AKX58801.1"/>
    </source>
</evidence>
<reference evidence="1 2" key="1">
    <citation type="journal article" date="2015" name="Genome Announc.">
        <title>Genome Sequences of Oblitimonas alkaliphila gen. nov. sp. nov. (Proposed), a Novel Bacterium of the Pseudomonadaceae Family.</title>
        <authorList>
            <person name="Lauer A.C."/>
            <person name="Nicholson A.C."/>
            <person name="Humrighouse B.W."/>
            <person name="Emery B."/>
            <person name="Drobish A."/>
            <person name="Juieng P."/>
            <person name="Loparev V."/>
            <person name="McQuiston J.R."/>
        </authorList>
    </citation>
    <scope>NUCLEOTIDE SEQUENCE [LARGE SCALE GENOMIC DNA]</scope>
    <source>
        <strain evidence="1 2">E5571</strain>
    </source>
</reference>
<name>A0A0K1XBT9_9GAMM</name>
<evidence type="ECO:0000313" key="2">
    <source>
        <dbReference type="Proteomes" id="UP000063953"/>
    </source>
</evidence>
<organism evidence="1 2">
    <name type="scientific">Thiopseudomonas alkaliphila</name>
    <dbReference type="NCBI Taxonomy" id="1697053"/>
    <lineage>
        <taxon>Bacteria</taxon>
        <taxon>Pseudomonadati</taxon>
        <taxon>Pseudomonadota</taxon>
        <taxon>Gammaproteobacteria</taxon>
        <taxon>Pseudomonadales</taxon>
        <taxon>Pseudomonadaceae</taxon>
        <taxon>Thiopseudomonas</taxon>
    </lineage>
</organism>